<sequence>MDPIERLPSDLGIAIFRYLSIHELAGCMLVSRRWYYALDGWAVLWKNIDMRFLPPRAETTVSTRLMRDQHLKVLARRAGPALTRLAVFFAPLISDDGLAQLAVFGCTNIRHFEVRATNGVSNAMLGALLPKIGALLEVVALSTTDVADFAIQNLWVSSPRLRRLDVSHCRYITCDAFPVMSGGQVRFCHESVGGRVQAAGSRLPALQSLNVTCCPQIDDRSVRRIGAAFGATLQHIDMSLTRVTVLGLGALAMAGGGRATALRDVGMRDINFGGAGEVGRSLQLFAAAVPRLRRLAVCGENDAVSDEFVCAVARQCRGLRDLDVHDSHR</sequence>
<proteinExistence type="predicted"/>
<dbReference type="Proteomes" id="UP001150603">
    <property type="component" value="Unassembled WGS sequence"/>
</dbReference>
<dbReference type="EMBL" id="JANBPW010005025">
    <property type="protein sequence ID" value="KAJ1933542.1"/>
    <property type="molecule type" value="Genomic_DNA"/>
</dbReference>
<name>A0ACC1J180_9FUNG</name>
<accession>A0ACC1J180</accession>
<reference evidence="1" key="1">
    <citation type="submission" date="2022-07" db="EMBL/GenBank/DDBJ databases">
        <title>Phylogenomic reconstructions and comparative analyses of Kickxellomycotina fungi.</title>
        <authorList>
            <person name="Reynolds N.K."/>
            <person name="Stajich J.E."/>
            <person name="Barry K."/>
            <person name="Grigoriev I.V."/>
            <person name="Crous P."/>
            <person name="Smith M.E."/>
        </authorList>
    </citation>
    <scope>NUCLEOTIDE SEQUENCE</scope>
    <source>
        <strain evidence="1">NRRL 5244</strain>
    </source>
</reference>
<protein>
    <submittedName>
        <fullName evidence="1">VIER F-box protein 1</fullName>
    </submittedName>
</protein>
<organism evidence="1 2">
    <name type="scientific">Linderina macrospora</name>
    <dbReference type="NCBI Taxonomy" id="4868"/>
    <lineage>
        <taxon>Eukaryota</taxon>
        <taxon>Fungi</taxon>
        <taxon>Fungi incertae sedis</taxon>
        <taxon>Zoopagomycota</taxon>
        <taxon>Kickxellomycotina</taxon>
        <taxon>Kickxellomycetes</taxon>
        <taxon>Kickxellales</taxon>
        <taxon>Kickxellaceae</taxon>
        <taxon>Linderina</taxon>
    </lineage>
</organism>
<gene>
    <name evidence="1" type="primary">VFB1</name>
    <name evidence="1" type="ORF">FBU59_005995</name>
</gene>
<evidence type="ECO:0000313" key="2">
    <source>
        <dbReference type="Proteomes" id="UP001150603"/>
    </source>
</evidence>
<feature type="non-terminal residue" evidence="1">
    <location>
        <position position="329"/>
    </location>
</feature>
<keyword evidence="2" id="KW-1185">Reference proteome</keyword>
<comment type="caution">
    <text evidence="1">The sequence shown here is derived from an EMBL/GenBank/DDBJ whole genome shotgun (WGS) entry which is preliminary data.</text>
</comment>
<evidence type="ECO:0000313" key="1">
    <source>
        <dbReference type="EMBL" id="KAJ1933542.1"/>
    </source>
</evidence>